<evidence type="ECO:0000313" key="1">
    <source>
        <dbReference type="EMBL" id="MBP2374799.1"/>
    </source>
</evidence>
<dbReference type="EMBL" id="JAGIOE010000001">
    <property type="protein sequence ID" value="MBP2374799.1"/>
    <property type="molecule type" value="Genomic_DNA"/>
</dbReference>
<proteinExistence type="predicted"/>
<gene>
    <name evidence="1" type="ORF">JOF46_002711</name>
</gene>
<organism evidence="1 2">
    <name type="scientific">Paeniglutamicibacter psychrophenolicus</name>
    <dbReference type="NCBI Taxonomy" id="257454"/>
    <lineage>
        <taxon>Bacteria</taxon>
        <taxon>Bacillati</taxon>
        <taxon>Actinomycetota</taxon>
        <taxon>Actinomycetes</taxon>
        <taxon>Micrococcales</taxon>
        <taxon>Micrococcaceae</taxon>
        <taxon>Paeniglutamicibacter</taxon>
    </lineage>
</organism>
<reference evidence="1 2" key="1">
    <citation type="submission" date="2021-03" db="EMBL/GenBank/DDBJ databases">
        <title>Sequencing the genomes of 1000 actinobacteria strains.</title>
        <authorList>
            <person name="Klenk H.-P."/>
        </authorList>
    </citation>
    <scope>NUCLEOTIDE SEQUENCE [LARGE SCALE GENOMIC DNA]</scope>
    <source>
        <strain evidence="1 2">DSM 15454</strain>
    </source>
</reference>
<keyword evidence="2" id="KW-1185">Reference proteome</keyword>
<dbReference type="RefSeq" id="WP_209907905.1">
    <property type="nucleotide sequence ID" value="NZ_JAGIOE010000001.1"/>
</dbReference>
<dbReference type="Proteomes" id="UP000766570">
    <property type="component" value="Unassembled WGS sequence"/>
</dbReference>
<protein>
    <submittedName>
        <fullName evidence="1">Transposase</fullName>
    </submittedName>
</protein>
<sequence length="63" mass="6804">MGSSGRAYSDCLKAQPEGFGAGIKVATLDPFRGYANANDEQLPDAVTVLDAFLRRQARVHHGR</sequence>
<name>A0ABS4WGV1_9MICC</name>
<comment type="caution">
    <text evidence="1">The sequence shown here is derived from an EMBL/GenBank/DDBJ whole genome shotgun (WGS) entry which is preliminary data.</text>
</comment>
<accession>A0ABS4WGV1</accession>
<evidence type="ECO:0000313" key="2">
    <source>
        <dbReference type="Proteomes" id="UP000766570"/>
    </source>
</evidence>